<name>A0A835F1V8_9POAL</name>
<comment type="caution">
    <text evidence="2">The sequence shown here is derived from an EMBL/GenBank/DDBJ whole genome shotgun (WGS) entry which is preliminary data.</text>
</comment>
<dbReference type="EMBL" id="JACEFO010001653">
    <property type="protein sequence ID" value="KAF8725910.1"/>
    <property type="molecule type" value="Genomic_DNA"/>
</dbReference>
<evidence type="ECO:0000256" key="1">
    <source>
        <dbReference type="SAM" id="MobiDB-lite"/>
    </source>
</evidence>
<dbReference type="PANTHER" id="PTHR10315:SF96">
    <property type="entry name" value="SIAH-TYPE DOMAIN-CONTAINING PROTEIN"/>
    <property type="match status" value="1"/>
</dbReference>
<feature type="compositionally biased region" description="Basic and acidic residues" evidence="1">
    <location>
        <begin position="208"/>
        <end position="232"/>
    </location>
</feature>
<dbReference type="InterPro" id="IPR052088">
    <property type="entry name" value="E3_ubiquitin-ligase_SINA"/>
</dbReference>
<dbReference type="CDD" id="cd16571">
    <property type="entry name" value="RING-HC_SIAHs"/>
    <property type="match status" value="1"/>
</dbReference>
<reference evidence="2" key="1">
    <citation type="submission" date="2020-07" db="EMBL/GenBank/DDBJ databases">
        <title>Genome sequence and genetic diversity analysis of an under-domesticated orphan crop, white fonio (Digitaria exilis).</title>
        <authorList>
            <person name="Bennetzen J.L."/>
            <person name="Chen S."/>
            <person name="Ma X."/>
            <person name="Wang X."/>
            <person name="Yssel A.E.J."/>
            <person name="Chaluvadi S.R."/>
            <person name="Johnson M."/>
            <person name="Gangashetty P."/>
            <person name="Hamidou F."/>
            <person name="Sanogo M.D."/>
            <person name="Zwaenepoel A."/>
            <person name="Wallace J."/>
            <person name="Van De Peer Y."/>
            <person name="Van Deynze A."/>
        </authorList>
    </citation>
    <scope>NUCLEOTIDE SEQUENCE</scope>
    <source>
        <tissue evidence="2">Leaves</tissue>
    </source>
</reference>
<dbReference type="GO" id="GO:0005737">
    <property type="term" value="C:cytoplasm"/>
    <property type="evidence" value="ECO:0007669"/>
    <property type="project" value="TreeGrafter"/>
</dbReference>
<dbReference type="InterPro" id="IPR013083">
    <property type="entry name" value="Znf_RING/FYVE/PHD"/>
</dbReference>
<dbReference type="PANTHER" id="PTHR10315">
    <property type="entry name" value="E3 UBIQUITIN PROTEIN LIGASE SIAH"/>
    <property type="match status" value="1"/>
</dbReference>
<feature type="region of interest" description="Disordered" evidence="1">
    <location>
        <begin position="201"/>
        <end position="232"/>
    </location>
</feature>
<dbReference type="OrthoDB" id="4788989at2759"/>
<organism evidence="2 3">
    <name type="scientific">Digitaria exilis</name>
    <dbReference type="NCBI Taxonomy" id="1010633"/>
    <lineage>
        <taxon>Eukaryota</taxon>
        <taxon>Viridiplantae</taxon>
        <taxon>Streptophyta</taxon>
        <taxon>Embryophyta</taxon>
        <taxon>Tracheophyta</taxon>
        <taxon>Spermatophyta</taxon>
        <taxon>Magnoliopsida</taxon>
        <taxon>Liliopsida</taxon>
        <taxon>Poales</taxon>
        <taxon>Poaceae</taxon>
        <taxon>PACMAD clade</taxon>
        <taxon>Panicoideae</taxon>
        <taxon>Panicodae</taxon>
        <taxon>Paniceae</taxon>
        <taxon>Anthephorinae</taxon>
        <taxon>Digitaria</taxon>
    </lineage>
</organism>
<sequence>MTSHFHAGKNWMRTPKLQPWPRQPTPCMTVPLLRRPRPAVSPAALADHFAAAHKWPCTTVSTDVRAGEMFWARLHNGFNFVVLADDGGDHQRLFLLNMIFLRYGHDGRLCSTRRHYQNSEFQYFQFLVLNSTTPPFSFLFLAVERRRAGQGQFIGVLSPSWQAGSSSLRRGMLGRERGRRRVIEPRANECECEAEILQSHSGGGGEFNLRRPPDDDANRRTRAQAEEADRRRSQEAVVRRLTVADTEALDCGVCFLPLKPPIFLQAPSSPRLCVVGHVLCSPCRDKLKGAGKCHVCRVSTRAGGYRRCHAMERMVDSLRAACPNAPYGCAAVPRPRGAHPDLPARAVPLPRRGVLASRAPRRRSGTTSRHQLRDGFNFAVSSKGHLLLLNVARHPFGRTVSQSKKLSDIWISYSASSSSSGSNERFDYYDQTTSFQIACYSDLSDGLPPEFRDGHQFILPNKYVHGLAMQAARAAAARRTSARAGKVYAGSRGSLLSPLYFYGYCGRPHLDCAIAITIKVGLRGVDARAKVMTLSTHPMTLPLLSPHK</sequence>
<dbReference type="Gene3D" id="3.30.40.10">
    <property type="entry name" value="Zinc/RING finger domain, C3HC4 (zinc finger)"/>
    <property type="match status" value="1"/>
</dbReference>
<proteinExistence type="predicted"/>
<protein>
    <recommendedName>
        <fullName evidence="4">RING-type domain-containing protein</fullName>
    </recommendedName>
</protein>
<dbReference type="SUPFAM" id="SSF49599">
    <property type="entry name" value="TRAF domain-like"/>
    <property type="match status" value="1"/>
</dbReference>
<dbReference type="Proteomes" id="UP000636709">
    <property type="component" value="Unassembled WGS sequence"/>
</dbReference>
<keyword evidence="3" id="KW-1185">Reference proteome</keyword>
<gene>
    <name evidence="2" type="ORF">HU200_020478</name>
</gene>
<accession>A0A835F1V8</accession>
<evidence type="ECO:0008006" key="4">
    <source>
        <dbReference type="Google" id="ProtNLM"/>
    </source>
</evidence>
<evidence type="ECO:0000313" key="2">
    <source>
        <dbReference type="EMBL" id="KAF8725910.1"/>
    </source>
</evidence>
<evidence type="ECO:0000313" key="3">
    <source>
        <dbReference type="Proteomes" id="UP000636709"/>
    </source>
</evidence>
<dbReference type="GO" id="GO:0061630">
    <property type="term" value="F:ubiquitin protein ligase activity"/>
    <property type="evidence" value="ECO:0007669"/>
    <property type="project" value="TreeGrafter"/>
</dbReference>
<dbReference type="AlphaFoldDB" id="A0A835F1V8"/>